<dbReference type="GO" id="GO:0003676">
    <property type="term" value="F:nucleic acid binding"/>
    <property type="evidence" value="ECO:0007669"/>
    <property type="project" value="InterPro"/>
</dbReference>
<dbReference type="GO" id="GO:0004523">
    <property type="term" value="F:RNA-DNA hybrid ribonuclease activity"/>
    <property type="evidence" value="ECO:0007669"/>
    <property type="project" value="InterPro"/>
</dbReference>
<proteinExistence type="predicted"/>
<dbReference type="AlphaFoldDB" id="A0A6L2JTU6"/>
<dbReference type="SUPFAM" id="SSF53098">
    <property type="entry name" value="Ribonuclease H-like"/>
    <property type="match status" value="1"/>
</dbReference>
<dbReference type="Gene3D" id="3.30.420.10">
    <property type="entry name" value="Ribonuclease H-like superfamily/Ribonuclease H"/>
    <property type="match status" value="2"/>
</dbReference>
<keyword evidence="3" id="KW-0808">Transferase</keyword>
<dbReference type="Pfam" id="PF13456">
    <property type="entry name" value="RVT_3"/>
    <property type="match status" value="1"/>
</dbReference>
<dbReference type="CDD" id="cd09279">
    <property type="entry name" value="RNase_HI_like"/>
    <property type="match status" value="1"/>
</dbReference>
<dbReference type="InterPro" id="IPR043502">
    <property type="entry name" value="DNA/RNA_pol_sf"/>
</dbReference>
<feature type="domain" description="RNase H type-1" evidence="1">
    <location>
        <begin position="358"/>
        <end position="448"/>
    </location>
</feature>
<dbReference type="PANTHER" id="PTHR48475:SF2">
    <property type="entry name" value="RIBONUCLEASE H"/>
    <property type="match status" value="1"/>
</dbReference>
<dbReference type="Gene3D" id="1.10.340.70">
    <property type="match status" value="1"/>
</dbReference>
<dbReference type="InterPro" id="IPR036397">
    <property type="entry name" value="RNaseH_sf"/>
</dbReference>
<organism evidence="3">
    <name type="scientific">Tanacetum cinerariifolium</name>
    <name type="common">Dalmatian daisy</name>
    <name type="synonym">Chrysanthemum cinerariifolium</name>
    <dbReference type="NCBI Taxonomy" id="118510"/>
    <lineage>
        <taxon>Eukaryota</taxon>
        <taxon>Viridiplantae</taxon>
        <taxon>Streptophyta</taxon>
        <taxon>Embryophyta</taxon>
        <taxon>Tracheophyta</taxon>
        <taxon>Spermatophyta</taxon>
        <taxon>Magnoliopsida</taxon>
        <taxon>eudicotyledons</taxon>
        <taxon>Gunneridae</taxon>
        <taxon>Pentapetalae</taxon>
        <taxon>asterids</taxon>
        <taxon>campanulids</taxon>
        <taxon>Asterales</taxon>
        <taxon>Asteraceae</taxon>
        <taxon>Asteroideae</taxon>
        <taxon>Anthemideae</taxon>
        <taxon>Anthemidinae</taxon>
        <taxon>Tanacetum</taxon>
    </lineage>
</organism>
<evidence type="ECO:0000313" key="3">
    <source>
        <dbReference type="EMBL" id="GEU40501.1"/>
    </source>
</evidence>
<evidence type="ECO:0000259" key="1">
    <source>
        <dbReference type="Pfam" id="PF13456"/>
    </source>
</evidence>
<dbReference type="InterPro" id="IPR002156">
    <property type="entry name" value="RNaseH_domain"/>
</dbReference>
<dbReference type="InterPro" id="IPR012337">
    <property type="entry name" value="RNaseH-like_sf"/>
</dbReference>
<dbReference type="Gene3D" id="3.30.70.270">
    <property type="match status" value="2"/>
</dbReference>
<gene>
    <name evidence="3" type="ORF">Tci_012479</name>
</gene>
<accession>A0A6L2JTU6</accession>
<dbReference type="EMBL" id="BKCJ010001310">
    <property type="protein sequence ID" value="GEU40501.1"/>
    <property type="molecule type" value="Genomic_DNA"/>
</dbReference>
<dbReference type="InterPro" id="IPR043128">
    <property type="entry name" value="Rev_trsase/Diguanyl_cyclase"/>
</dbReference>
<name>A0A6L2JTU6_TANCI</name>
<dbReference type="InterPro" id="IPR041588">
    <property type="entry name" value="Integrase_H2C2"/>
</dbReference>
<keyword evidence="3" id="KW-0695">RNA-directed DNA polymerase</keyword>
<dbReference type="PANTHER" id="PTHR48475">
    <property type="entry name" value="RIBONUCLEASE H"/>
    <property type="match status" value="1"/>
</dbReference>
<comment type="caution">
    <text evidence="3">The sequence shown here is derived from an EMBL/GenBank/DDBJ whole genome shotgun (WGS) entry which is preliminary data.</text>
</comment>
<reference evidence="3" key="1">
    <citation type="journal article" date="2019" name="Sci. Rep.">
        <title>Draft genome of Tanacetum cinerariifolium, the natural source of mosquito coil.</title>
        <authorList>
            <person name="Yamashiro T."/>
            <person name="Shiraishi A."/>
            <person name="Satake H."/>
            <person name="Nakayama K."/>
        </authorList>
    </citation>
    <scope>NUCLEOTIDE SEQUENCE</scope>
</reference>
<dbReference type="GO" id="GO:0003964">
    <property type="term" value="F:RNA-directed DNA polymerase activity"/>
    <property type="evidence" value="ECO:0007669"/>
    <property type="project" value="UniProtKB-KW"/>
</dbReference>
<protein>
    <submittedName>
        <fullName evidence="3">Reverse transcriptase domain-containing protein</fullName>
    </submittedName>
</protein>
<dbReference type="SUPFAM" id="SSF56672">
    <property type="entry name" value="DNA/RNA polymerases"/>
    <property type="match status" value="1"/>
</dbReference>
<evidence type="ECO:0000259" key="2">
    <source>
        <dbReference type="Pfam" id="PF17921"/>
    </source>
</evidence>
<dbReference type="Pfam" id="PF17921">
    <property type="entry name" value="Integrase_H2C2"/>
    <property type="match status" value="1"/>
</dbReference>
<keyword evidence="3" id="KW-0548">Nucleotidyltransferase</keyword>
<dbReference type="CDD" id="cd01647">
    <property type="entry name" value="RT_LTR"/>
    <property type="match status" value="1"/>
</dbReference>
<feature type="domain" description="Integrase zinc-binding" evidence="2">
    <location>
        <begin position="528"/>
        <end position="567"/>
    </location>
</feature>
<sequence>MLKFPVNGGIVTIRSIILKPTKCATIVATPKDYAKKAKARHKKFKVAIHPDFSDQEITIGGTVSTKGRTELCTLLKGNLDIFAWQPSDMTGVPRSIAEHRLDIREGYSPVRQKKEEIDWKVESLCGYPFKCFLDIYKGYHQIQMAEQDEEKTAFHTVTGQIGRNLEIYVDELVIKSHTETELLWDIEETFRTLRKINMKLNPKKCTFGVAEGMFLGYMISPEEIKPCLDKTEAVLQILSPQTIKEVQSLNGKLASLDRFLSKSTKKSLPLFKTLKKCIEKSDFHWTLEAEKAFKQLKHHLCGFDDRKGHSPDTCLFREPSVVSSRAKLYPNGKASPGASLRSQKVTQILPGELTYALRFQFTASNNEAECEALIAGLRIAAQMRVRNVHVSVDSKLVANQVLGTYVDKEENMIKYIEKAKSLISGLANFSISQVPRSKNKKADALSKTVSTSFAHLSKQVLVEVLKEKSIQERELATIVEEEGPTWMTSIIEYLRDETLLDNRKEARKLRIKARQYELLEGILYKRSMHAGLRSVVAKAMRSGYYWPTMHRDAREMIHKCKDCQIHRPMPRHPQQPLTPITAPWPFYKWAINIAGRFPEGQVLDSHHGLFHKVDRGKGCGNNYWQSIKHPQSNRLVKRASRSLGEGIKARLGEGNKNWLEELPYVLWAHRTMIKSSNDDRPFSLTYGTEAVIPAEIRMPTYRITVVDAVHNDEELRLNLDLLKERRERVAIREARLRPN</sequence>